<dbReference type="FunFam" id="1.20.120.80:FF:000002">
    <property type="entry name" value="Cytochrome c oxidase subunit 3"/>
    <property type="match status" value="1"/>
</dbReference>
<evidence type="ECO:0000256" key="3">
    <source>
        <dbReference type="ARBA" id="ARBA00015944"/>
    </source>
</evidence>
<dbReference type="AlphaFoldDB" id="A7WL92"/>
<proteinExistence type="inferred from homology"/>
<comment type="subcellular location">
    <subcellularLocation>
        <location evidence="1">Mitochondrion inner membrane</location>
        <topology evidence="1">Multi-pass membrane protein</topology>
    </subcellularLocation>
</comment>
<evidence type="ECO:0000256" key="7">
    <source>
        <dbReference type="ARBA" id="ARBA00022989"/>
    </source>
</evidence>
<keyword evidence="5" id="KW-0999">Mitochondrion inner membrane</keyword>
<feature type="transmembrane region" description="Helical" evidence="11">
    <location>
        <begin position="162"/>
        <end position="180"/>
    </location>
</feature>
<dbReference type="Gene3D" id="1.20.120.80">
    <property type="entry name" value="Cytochrome c oxidase, subunit III, four-helix bundle"/>
    <property type="match status" value="1"/>
</dbReference>
<name>A7WL92_9ASCI</name>
<feature type="transmembrane region" description="Helical" evidence="11">
    <location>
        <begin position="80"/>
        <end position="105"/>
    </location>
</feature>
<dbReference type="Pfam" id="PF00510">
    <property type="entry name" value="COX3"/>
    <property type="match status" value="1"/>
</dbReference>
<evidence type="ECO:0000256" key="8">
    <source>
        <dbReference type="ARBA" id="ARBA00023136"/>
    </source>
</evidence>
<dbReference type="GO" id="GO:0005743">
    <property type="term" value="C:mitochondrial inner membrane"/>
    <property type="evidence" value="ECO:0007669"/>
    <property type="project" value="UniProtKB-SubCell"/>
</dbReference>
<dbReference type="InterPro" id="IPR035973">
    <property type="entry name" value="Cyt_c_oxidase_su3-like_sf"/>
</dbReference>
<dbReference type="InterPro" id="IPR033945">
    <property type="entry name" value="Cyt_c_oxase_su3_dom"/>
</dbReference>
<evidence type="ECO:0000256" key="5">
    <source>
        <dbReference type="ARBA" id="ARBA00022792"/>
    </source>
</evidence>
<comment type="similarity">
    <text evidence="2 10">Belongs to the cytochrome c oxidase subunit 3 family.</text>
</comment>
<keyword evidence="10 13" id="KW-0496">Mitochondrion</keyword>
<dbReference type="CTD" id="4514"/>
<dbReference type="PANTHER" id="PTHR11403">
    <property type="entry name" value="CYTOCHROME C OXIDASE SUBUNIT III"/>
    <property type="match status" value="1"/>
</dbReference>
<feature type="domain" description="Heme-copper oxidase subunit III family profile" evidence="12">
    <location>
        <begin position="3"/>
        <end position="262"/>
    </location>
</feature>
<accession>A7WL92</accession>
<feature type="transmembrane region" description="Helical" evidence="11">
    <location>
        <begin position="239"/>
        <end position="260"/>
    </location>
</feature>
<keyword evidence="7 11" id="KW-1133">Transmembrane helix</keyword>
<dbReference type="InterPro" id="IPR000298">
    <property type="entry name" value="Cyt_c_oxidase-like_su3"/>
</dbReference>
<evidence type="ECO:0000256" key="6">
    <source>
        <dbReference type="ARBA" id="ARBA00022967"/>
    </source>
</evidence>
<feature type="transmembrane region" description="Helical" evidence="11">
    <location>
        <begin position="40"/>
        <end position="59"/>
    </location>
</feature>
<evidence type="ECO:0000256" key="2">
    <source>
        <dbReference type="ARBA" id="ARBA00010581"/>
    </source>
</evidence>
<dbReference type="GO" id="GO:0004129">
    <property type="term" value="F:cytochrome-c oxidase activity"/>
    <property type="evidence" value="ECO:0007669"/>
    <property type="project" value="UniProtKB-EC"/>
</dbReference>
<evidence type="ECO:0000313" key="13">
    <source>
        <dbReference type="EMBL" id="CAL24360.1"/>
    </source>
</evidence>
<gene>
    <name evidence="13" type="primary">cox3</name>
</gene>
<feature type="transmembrane region" description="Helical" evidence="11">
    <location>
        <begin position="12"/>
        <end position="34"/>
    </location>
</feature>
<protein>
    <recommendedName>
        <fullName evidence="3 10">Cytochrome c oxidase subunit 3</fullName>
    </recommendedName>
</protein>
<sequence>MSRVTPFHLVDGSPWPLFGALAGLSMVSWLLGLFHGSGGGFMLLLGAISFMVLLCYVWWRDVVREASLLGFHTPGVQVNLLYGMVWFIVSEVCFFFGFFWTFYYASLNPVVEIGMVWPPVGIVPLDPVGVPLLNTVVLLGSGFTVTWSHYSLLLGEKSGAKVGLIYTLGLGIFFTLLQILEYGDSSFSLADSVYGSIFFMATGFHGFHVLVGSVFLGVSLVRMWVGHLGASRHVGYECAIWYWHFVDVVWLFLYVSVYWWGSV</sequence>
<keyword evidence="4 10" id="KW-0812">Transmembrane</keyword>
<organism evidence="13">
    <name type="scientific">Phallusia fumigata</name>
    <dbReference type="NCBI Taxonomy" id="395376"/>
    <lineage>
        <taxon>Eukaryota</taxon>
        <taxon>Metazoa</taxon>
        <taxon>Chordata</taxon>
        <taxon>Tunicata</taxon>
        <taxon>Ascidiacea</taxon>
        <taxon>Phlebobranchia</taxon>
        <taxon>Ascidiidae</taxon>
        <taxon>Phallusia</taxon>
    </lineage>
</organism>
<evidence type="ECO:0000256" key="10">
    <source>
        <dbReference type="RuleBase" id="RU003375"/>
    </source>
</evidence>
<dbReference type="InterPro" id="IPR013833">
    <property type="entry name" value="Cyt_c_oxidase_su3_a-hlx"/>
</dbReference>
<dbReference type="GeneID" id="5614375"/>
<reference evidence="13" key="1">
    <citation type="journal article" date="2007" name="BMC Evol. Biol.">
        <title>The mitochondrial genome of Phallusia mammillata and Phallusia fumigata (Tunicata, Ascidiacea): high genome plasticity at intra-genus level.</title>
        <authorList>
            <person name="Iannelli F."/>
            <person name="Griggio F."/>
            <person name="Pesole G."/>
            <person name="Gissi C."/>
        </authorList>
    </citation>
    <scope>NUCLEOTIDE SEQUENCE</scope>
    <source>
        <tissue evidence="13">Siphon muscle</tissue>
    </source>
</reference>
<evidence type="ECO:0000259" key="12">
    <source>
        <dbReference type="PROSITE" id="PS50253"/>
    </source>
</evidence>
<dbReference type="SUPFAM" id="SSF81452">
    <property type="entry name" value="Cytochrome c oxidase subunit III-like"/>
    <property type="match status" value="1"/>
</dbReference>
<dbReference type="RefSeq" id="YP_001481150.1">
    <property type="nucleotide sequence ID" value="NC_009834.1"/>
</dbReference>
<geneLocation type="mitochondrion" evidence="13"/>
<evidence type="ECO:0000256" key="11">
    <source>
        <dbReference type="SAM" id="Phobius"/>
    </source>
</evidence>
<keyword evidence="8 11" id="KW-0472">Membrane</keyword>
<feature type="transmembrane region" description="Helical" evidence="11">
    <location>
        <begin position="192"/>
        <end position="218"/>
    </location>
</feature>
<evidence type="ECO:0000256" key="1">
    <source>
        <dbReference type="ARBA" id="ARBA00004448"/>
    </source>
</evidence>
<dbReference type="EMBL" id="AM292602">
    <property type="protein sequence ID" value="CAL24360.1"/>
    <property type="molecule type" value="Genomic_DNA"/>
</dbReference>
<dbReference type="CDD" id="cd01665">
    <property type="entry name" value="Cyt_c_Oxidase_III"/>
    <property type="match status" value="1"/>
</dbReference>
<dbReference type="InterPro" id="IPR024791">
    <property type="entry name" value="Cyt_c/ubiquinol_Oxase_su3"/>
</dbReference>
<keyword evidence="6" id="KW-1278">Translocase</keyword>
<dbReference type="Gene3D" id="1.10.287.70">
    <property type="match status" value="1"/>
</dbReference>
<evidence type="ECO:0000256" key="9">
    <source>
        <dbReference type="ARBA" id="ARBA00049512"/>
    </source>
</evidence>
<dbReference type="GO" id="GO:0006123">
    <property type="term" value="P:mitochondrial electron transport, cytochrome c to oxygen"/>
    <property type="evidence" value="ECO:0007669"/>
    <property type="project" value="TreeGrafter"/>
</dbReference>
<comment type="catalytic activity">
    <reaction evidence="9">
        <text>4 Fe(II)-[cytochrome c] + O2 + 8 H(+)(in) = 4 Fe(III)-[cytochrome c] + 2 H2O + 4 H(+)(out)</text>
        <dbReference type="Rhea" id="RHEA:11436"/>
        <dbReference type="Rhea" id="RHEA-COMP:10350"/>
        <dbReference type="Rhea" id="RHEA-COMP:14399"/>
        <dbReference type="ChEBI" id="CHEBI:15377"/>
        <dbReference type="ChEBI" id="CHEBI:15378"/>
        <dbReference type="ChEBI" id="CHEBI:15379"/>
        <dbReference type="ChEBI" id="CHEBI:29033"/>
        <dbReference type="ChEBI" id="CHEBI:29034"/>
        <dbReference type="EC" id="7.1.1.9"/>
    </reaction>
    <physiologicalReaction direction="left-to-right" evidence="9">
        <dbReference type="Rhea" id="RHEA:11437"/>
    </physiologicalReaction>
</comment>
<dbReference type="PANTHER" id="PTHR11403:SF7">
    <property type="entry name" value="CYTOCHROME C OXIDASE SUBUNIT 3"/>
    <property type="match status" value="1"/>
</dbReference>
<comment type="function">
    <text evidence="10">Component of the cytochrome c oxidase, the last enzyme in the mitochondrial electron transport chain which drives oxidative phosphorylation. The respiratory chain contains 3 multisubunit complexes succinate dehydrogenase (complex II, CII), ubiquinol-cytochrome c oxidoreductase (cytochrome b-c1 complex, complex III, CIII) and cytochrome c oxidase (complex IV, CIV), that cooperate to transfer electrons derived from NADH and succinate to molecular oxygen, creating an electrochemical gradient over the inner membrane that drives transmembrane transport and the ATP synthase. Cytochrome c oxidase is the component of the respiratory chain that catalyzes the reduction of oxygen to water. Electrons originating from reduced cytochrome c in the intermembrane space (IMS) are transferred via the dinuclear copper A center (CU(A)) of subunit 2 and heme A of subunit 1 to the active site in subunit 1, a binuclear center (BNC) formed by heme A3 and copper B (CU(B)). The BNC reduces molecular oxygen to 2 water molecules using 4 electrons from cytochrome c in the IMS and 4 protons from the mitochondrial matrix.</text>
</comment>
<evidence type="ECO:0000256" key="4">
    <source>
        <dbReference type="ARBA" id="ARBA00022692"/>
    </source>
</evidence>
<dbReference type="PROSITE" id="PS50253">
    <property type="entry name" value="COX3"/>
    <property type="match status" value="1"/>
</dbReference>
<feature type="transmembrane region" description="Helical" evidence="11">
    <location>
        <begin position="128"/>
        <end position="150"/>
    </location>
</feature>